<dbReference type="InterPro" id="IPR000868">
    <property type="entry name" value="Isochorismatase-like_dom"/>
</dbReference>
<name>A0A845V039_9GAMM</name>
<dbReference type="SUPFAM" id="SSF52499">
    <property type="entry name" value="Isochorismatase-like hydrolases"/>
    <property type="match status" value="1"/>
</dbReference>
<protein>
    <submittedName>
        <fullName evidence="2">Hydrolase</fullName>
    </submittedName>
</protein>
<dbReference type="PANTHER" id="PTHR14119:SF3">
    <property type="entry name" value="ISOCHORISMATASE DOMAIN-CONTAINING PROTEIN 2"/>
    <property type="match status" value="1"/>
</dbReference>
<dbReference type="AlphaFoldDB" id="A0A845V039"/>
<keyword evidence="3" id="KW-1185">Reference proteome</keyword>
<dbReference type="CDD" id="cd01012">
    <property type="entry name" value="YcaC_related"/>
    <property type="match status" value="1"/>
</dbReference>
<dbReference type="GO" id="GO:0016787">
    <property type="term" value="F:hydrolase activity"/>
    <property type="evidence" value="ECO:0007669"/>
    <property type="project" value="UniProtKB-KW"/>
</dbReference>
<accession>A0A845V039</accession>
<proteinExistence type="predicted"/>
<sequence>MESLNHPHIDEALLLVVDVQGKLARLMHESEAMLRQQQILIEACRLLDLPVVWAEQLPDKLGATVAELTDKLSGLKPLAKSSFGCCGDAGLMDAIEAAGRRQVLLCGIEAHVCVWQTAAALRREDYAVHLVCDAVSSRSEFNREIAFRRMAQAGVCLSNVEMVLFELMSSAEHPRFREVTRLLK</sequence>
<evidence type="ECO:0000313" key="3">
    <source>
        <dbReference type="Proteomes" id="UP000484885"/>
    </source>
</evidence>
<comment type="caution">
    <text evidence="2">The sequence shown here is derived from an EMBL/GenBank/DDBJ whole genome shotgun (WGS) entry which is preliminary data.</text>
</comment>
<dbReference type="EMBL" id="JAAGSC010000040">
    <property type="protein sequence ID" value="NDY95560.1"/>
    <property type="molecule type" value="Genomic_DNA"/>
</dbReference>
<dbReference type="InterPro" id="IPR036380">
    <property type="entry name" value="Isochorismatase-like_sf"/>
</dbReference>
<feature type="domain" description="Isochorismatase-like" evidence="1">
    <location>
        <begin position="13"/>
        <end position="158"/>
    </location>
</feature>
<gene>
    <name evidence="2" type="ORF">G3I74_07465</name>
</gene>
<evidence type="ECO:0000259" key="1">
    <source>
        <dbReference type="Pfam" id="PF00857"/>
    </source>
</evidence>
<dbReference type="RefSeq" id="WP_164210962.1">
    <property type="nucleotide sequence ID" value="NZ_JAAGSC010000040.1"/>
</dbReference>
<dbReference type="Proteomes" id="UP000484885">
    <property type="component" value="Unassembled WGS sequence"/>
</dbReference>
<dbReference type="Gene3D" id="3.40.50.850">
    <property type="entry name" value="Isochorismatase-like"/>
    <property type="match status" value="1"/>
</dbReference>
<evidence type="ECO:0000313" key="2">
    <source>
        <dbReference type="EMBL" id="NDY95560.1"/>
    </source>
</evidence>
<dbReference type="Pfam" id="PF00857">
    <property type="entry name" value="Isochorismatase"/>
    <property type="match status" value="1"/>
</dbReference>
<reference evidence="2 3" key="1">
    <citation type="submission" date="2020-02" db="EMBL/GenBank/DDBJ databases">
        <authorList>
            <person name="Zhang X.-Y."/>
        </authorList>
    </citation>
    <scope>NUCLEOTIDE SEQUENCE [LARGE SCALE GENOMIC DNA]</scope>
    <source>
        <strain evidence="2 3">C33</strain>
    </source>
</reference>
<dbReference type="PANTHER" id="PTHR14119">
    <property type="entry name" value="HYDROLASE"/>
    <property type="match status" value="1"/>
</dbReference>
<dbReference type="InterPro" id="IPR050993">
    <property type="entry name" value="Isochorismatase_domain"/>
</dbReference>
<keyword evidence="2" id="KW-0378">Hydrolase</keyword>
<organism evidence="2 3">
    <name type="scientific">Wenzhouxiangella limi</name>
    <dbReference type="NCBI Taxonomy" id="2707351"/>
    <lineage>
        <taxon>Bacteria</taxon>
        <taxon>Pseudomonadati</taxon>
        <taxon>Pseudomonadota</taxon>
        <taxon>Gammaproteobacteria</taxon>
        <taxon>Chromatiales</taxon>
        <taxon>Wenzhouxiangellaceae</taxon>
        <taxon>Wenzhouxiangella</taxon>
    </lineage>
</organism>